<dbReference type="EMBL" id="JABBNT010000003">
    <property type="protein sequence ID" value="NMM45406.1"/>
    <property type="molecule type" value="Genomic_DNA"/>
</dbReference>
<dbReference type="InterPro" id="IPR050194">
    <property type="entry name" value="Glycosyltransferase_grp1"/>
</dbReference>
<dbReference type="CDD" id="cd03814">
    <property type="entry name" value="GT4-like"/>
    <property type="match status" value="1"/>
</dbReference>
<dbReference type="Gene3D" id="3.40.50.2000">
    <property type="entry name" value="Glycogen Phosphorylase B"/>
    <property type="match status" value="2"/>
</dbReference>
<dbReference type="PANTHER" id="PTHR45947">
    <property type="entry name" value="SULFOQUINOVOSYL TRANSFERASE SQD2"/>
    <property type="match status" value="1"/>
</dbReference>
<evidence type="ECO:0000313" key="2">
    <source>
        <dbReference type="EMBL" id="NMM45406.1"/>
    </source>
</evidence>
<name>A0A7Y0E2Q3_9PROT</name>
<evidence type="ECO:0000259" key="1">
    <source>
        <dbReference type="Pfam" id="PF13439"/>
    </source>
</evidence>
<feature type="domain" description="Glycosyltransferase subfamily 4-like N-terminal" evidence="1">
    <location>
        <begin position="39"/>
        <end position="190"/>
    </location>
</feature>
<keyword evidence="2" id="KW-0808">Transferase</keyword>
<dbReference type="InterPro" id="IPR028098">
    <property type="entry name" value="Glyco_trans_4-like_N"/>
</dbReference>
<evidence type="ECO:0000313" key="3">
    <source>
        <dbReference type="Proteomes" id="UP000539372"/>
    </source>
</evidence>
<protein>
    <submittedName>
        <fullName evidence="2">Glycosyltransferase family 1 protein</fullName>
    </submittedName>
</protein>
<dbReference type="Proteomes" id="UP000539372">
    <property type="component" value="Unassembled WGS sequence"/>
</dbReference>
<keyword evidence="3" id="KW-1185">Reference proteome</keyword>
<dbReference type="Pfam" id="PF13439">
    <property type="entry name" value="Glyco_transf_4"/>
    <property type="match status" value="1"/>
</dbReference>
<organism evidence="2 3">
    <name type="scientific">Pacificispira spongiicola</name>
    <dbReference type="NCBI Taxonomy" id="2729598"/>
    <lineage>
        <taxon>Bacteria</taxon>
        <taxon>Pseudomonadati</taxon>
        <taxon>Pseudomonadota</taxon>
        <taxon>Alphaproteobacteria</taxon>
        <taxon>Rhodospirillales</taxon>
        <taxon>Rhodospirillaceae</taxon>
        <taxon>Pacificispira</taxon>
    </lineage>
</organism>
<dbReference type="PANTHER" id="PTHR45947:SF3">
    <property type="entry name" value="SULFOQUINOVOSYL TRANSFERASE SQD2"/>
    <property type="match status" value="1"/>
</dbReference>
<proteinExistence type="predicted"/>
<reference evidence="2 3" key="1">
    <citation type="submission" date="2020-04" db="EMBL/GenBank/DDBJ databases">
        <title>Rhodospirillaceae bacterium KN72 isolated from deep sea.</title>
        <authorList>
            <person name="Zhang D.-C."/>
        </authorList>
    </citation>
    <scope>NUCLEOTIDE SEQUENCE [LARGE SCALE GENOMIC DNA]</scope>
    <source>
        <strain evidence="2 3">KN72</strain>
    </source>
</reference>
<dbReference type="SUPFAM" id="SSF53756">
    <property type="entry name" value="UDP-Glycosyltransferase/glycogen phosphorylase"/>
    <property type="match status" value="1"/>
</dbReference>
<accession>A0A7Y0E2Q3</accession>
<dbReference type="AlphaFoldDB" id="A0A7Y0E2Q3"/>
<sequence>MATVMPLRAAPTDPDLLSEIDAVPGRRLVIVSDAWLPQINGVVRTLDRTRLELERMGLEVHVIGPDRFRTVPCPTYPEIRLAVNAAWALPKLLNGLMPAAVHIATEGPLGQAARKFCKKRKHPFSTSFHTRFPEYIHARCRLPVGITYNWMRKFHGDAEVTMVTTPSMRTALDERGFQNLQLWSRGVDLELFRPRPKDILDFPRPIFMNIGRVAVEKNIGAFLDLALPGTKVVVGGGPQLEELKETYPDVKFLGPKTGEDLAQHYAAADVFVFPSRTDTFGLVLLEALASGVPVAALPVPGPVDVIGDHPCGVLSEDLQRAAIKALEIDPAVCRRHAENFSWEACSRQFLKNILPVARHCAA</sequence>
<dbReference type="Pfam" id="PF13692">
    <property type="entry name" value="Glyco_trans_1_4"/>
    <property type="match status" value="1"/>
</dbReference>
<dbReference type="GO" id="GO:0016757">
    <property type="term" value="F:glycosyltransferase activity"/>
    <property type="evidence" value="ECO:0007669"/>
    <property type="project" value="TreeGrafter"/>
</dbReference>
<gene>
    <name evidence="2" type="ORF">HH303_13005</name>
</gene>
<comment type="caution">
    <text evidence="2">The sequence shown here is derived from an EMBL/GenBank/DDBJ whole genome shotgun (WGS) entry which is preliminary data.</text>
</comment>